<feature type="signal peptide" evidence="1">
    <location>
        <begin position="1"/>
        <end position="24"/>
    </location>
</feature>
<name>F8FED5_PAEMK</name>
<dbReference type="InterPro" id="IPR045702">
    <property type="entry name" value="DUF6060"/>
</dbReference>
<dbReference type="KEGG" id="pms:KNP414_06010"/>
<reference evidence="3" key="1">
    <citation type="submission" date="2011-06" db="EMBL/GenBank/DDBJ databases">
        <title>Complete genome sequence of Paenibacillus mucilaginosus KNP414.</title>
        <authorList>
            <person name="Wang J."/>
            <person name="Hu S."/>
            <person name="Hu X."/>
            <person name="Zhang B."/>
            <person name="Dong D."/>
            <person name="Zhang S."/>
            <person name="Zhao K."/>
            <person name="Wu D."/>
        </authorList>
    </citation>
    <scope>NUCLEOTIDE SEQUENCE [LARGE SCALE GENOMIC DNA]</scope>
    <source>
        <strain evidence="3">KNP414</strain>
    </source>
</reference>
<dbReference type="Proteomes" id="UP000006620">
    <property type="component" value="Chromosome"/>
</dbReference>
<dbReference type="HOGENOM" id="CLU_1184106_0_0_9"/>
<protein>
    <submittedName>
        <fullName evidence="2">Uncharacterized protein</fullName>
    </submittedName>
</protein>
<evidence type="ECO:0000313" key="3">
    <source>
        <dbReference type="Proteomes" id="UP000006620"/>
    </source>
</evidence>
<keyword evidence="1" id="KW-0732">Signal</keyword>
<dbReference type="Pfam" id="PF19535">
    <property type="entry name" value="DUF6060"/>
    <property type="match status" value="1"/>
</dbReference>
<dbReference type="EMBL" id="CP002869">
    <property type="protein sequence ID" value="AEI44534.1"/>
    <property type="molecule type" value="Genomic_DNA"/>
</dbReference>
<proteinExistence type="predicted"/>
<accession>F8FED5</accession>
<evidence type="ECO:0000313" key="2">
    <source>
        <dbReference type="EMBL" id="AEI44534.1"/>
    </source>
</evidence>
<evidence type="ECO:0000256" key="1">
    <source>
        <dbReference type="SAM" id="SignalP"/>
    </source>
</evidence>
<organism evidence="2 3">
    <name type="scientific">Paenibacillus mucilaginosus (strain KNP414)</name>
    <dbReference type="NCBI Taxonomy" id="1036673"/>
    <lineage>
        <taxon>Bacteria</taxon>
        <taxon>Bacillati</taxon>
        <taxon>Bacillota</taxon>
        <taxon>Bacilli</taxon>
        <taxon>Bacillales</taxon>
        <taxon>Paenibacillaceae</taxon>
        <taxon>Paenibacillus</taxon>
    </lineage>
</organism>
<dbReference type="RefSeq" id="WP_013919680.1">
    <property type="nucleotide sequence ID" value="NC_015690.1"/>
</dbReference>
<gene>
    <name evidence="2" type="ordered locus">KNP414_06010</name>
</gene>
<sequence length="234" mass="25534">MTKKFKKPASLLLMLSLVMSPVVASAQVNTSSDNNVRVIGVYEGKKITSIHKIVNGKPQEVSYEEFIKDVASKKVAPFRNVKPQVWQYLGTTYSQSSGYTYYASGKKASADFGCPSAAPAPCTTAVQYTLQQQYSANASLQLVDWKAIKLTLGAQYNETVGINATYTLPIPPGKFGHVDFYPKYYHTEGTLAETYIDNAGMHTNTRYVGAELPQSNASGLLDGYALGVITDYPN</sequence>
<reference evidence="2 3" key="2">
    <citation type="journal article" date="2013" name="Genome Announc.">
        <title>Genome Sequence of Growth-Improving Paenibacillus mucilaginosus Strain KNP414.</title>
        <authorList>
            <person name="Lu J.J."/>
            <person name="Wang J.F."/>
            <person name="Hu X.F."/>
        </authorList>
    </citation>
    <scope>NUCLEOTIDE SEQUENCE [LARGE SCALE GENOMIC DNA]</scope>
    <source>
        <strain evidence="2 3">KNP414</strain>
    </source>
</reference>
<feature type="chain" id="PRO_5039262579" evidence="1">
    <location>
        <begin position="25"/>
        <end position="234"/>
    </location>
</feature>
<dbReference type="AlphaFoldDB" id="F8FED5"/>